<reference evidence="10 11" key="1">
    <citation type="submission" date="2009-06" db="EMBL/GenBank/DDBJ databases">
        <title>Molecular Evidence for Microbiologically Influenced Corrosion from genome of Methanogen.</title>
        <authorList>
            <person name="Ito N."/>
            <person name="Tsurumaru H."/>
            <person name="Shimizu A."/>
            <person name="Harada T."/>
            <person name="Hosoyama A."/>
            <person name="Horikawa H."/>
            <person name="Wakai S."/>
            <person name="Sasaki K."/>
            <person name="Nishijima K."/>
            <person name="Ataku H."/>
            <person name="Yamazaki J."/>
            <person name="Mise M."/>
            <person name="Yamazaki S."/>
            <person name="Tanikawa S."/>
            <person name="Harayama S."/>
            <person name="Fujita N."/>
        </authorList>
    </citation>
    <scope>NUCLEOTIDE SEQUENCE [LARGE SCALE GENOMIC DNA]</scope>
    <source>
        <strain evidence="11">KA1 ( NBRC 102054)</strain>
    </source>
</reference>
<evidence type="ECO:0000256" key="1">
    <source>
        <dbReference type="ARBA" id="ARBA00001933"/>
    </source>
</evidence>
<dbReference type="RefSeq" id="WP_013999602.1">
    <property type="nucleotide sequence ID" value="NZ_AP011526.1"/>
</dbReference>
<sequence length="436" mass="48038">MEFLGNEMITVDGGNLKIDRHDASKLASTYGTPLYVMSETQTVKNFTRYVESFKEYSEKTGKEFIISFAYKANSNLAVTRLLSKLGCGADIVSAGELYIAKLSDVPSEKIVFNGNCKLKEEIKMGIEAEIRAFNVDSISELVLINETAKEMGKIANVAFRVNPNVDAKTHPKISTGMKKNKFGLDIESGIALETIKMAEKMENVKIVGIHCHIGSQLTYISPFVEEARKIMDFVVLLKNEGIKIRDVNLGGGLGIPYDKNTKIPVQKDLSKAVLDVIYEYEGKIELPNLILEPGRSLVATAGVLLGTVEHVKETPVAKWVMIDAGMNDMMRPAIYESYHEITPCTIRAEKEVVSVAGGLCESSDVFGKDREISKMEVKDTVAILDVGAYGISMANNYNSRGKPAMILTNEKEVSLIRARETLADLISKDIVPNHLL</sequence>
<dbReference type="InterPro" id="IPR022657">
    <property type="entry name" value="De-COase2_CS"/>
</dbReference>
<protein>
    <recommendedName>
        <fullName evidence="5 6">Diaminopimelate decarboxylase</fullName>
        <shortName evidence="5">DAP decarboxylase</shortName>
        <shortName evidence="5">DAPDC</shortName>
        <ecNumber evidence="5 6">4.1.1.20</ecNumber>
    </recommendedName>
</protein>
<comment type="cofactor">
    <cofactor evidence="1 5 7 8">
        <name>pyridoxal 5'-phosphate</name>
        <dbReference type="ChEBI" id="CHEBI:597326"/>
    </cofactor>
</comment>
<dbReference type="EC" id="4.1.1.20" evidence="5 6"/>
<dbReference type="PANTHER" id="PTHR43727:SF2">
    <property type="entry name" value="GROUP IV DECARBOXYLASE"/>
    <property type="match status" value="1"/>
</dbReference>
<feature type="binding site" evidence="5">
    <location>
        <position position="335"/>
    </location>
    <ligand>
        <name>substrate</name>
    </ligand>
</feature>
<dbReference type="Proteomes" id="UP000264208">
    <property type="component" value="Chromosome"/>
</dbReference>
<dbReference type="UniPathway" id="UPA00034">
    <property type="reaction ID" value="UER00027"/>
</dbReference>
<proteinExistence type="inferred from homology"/>
<evidence type="ECO:0000256" key="6">
    <source>
        <dbReference type="NCBIfam" id="TIGR01048"/>
    </source>
</evidence>
<dbReference type="CDD" id="cd06828">
    <property type="entry name" value="PLPDE_III_DapDC"/>
    <property type="match status" value="1"/>
</dbReference>
<dbReference type="KEGG" id="mmak:MMKA1_13750"/>
<keyword evidence="5" id="KW-0028">Amino-acid biosynthesis</keyword>
<gene>
    <name evidence="5 10" type="primary">lysA</name>
    <name evidence="10" type="ORF">MMKA1_13750</name>
</gene>
<dbReference type="GeneID" id="10982773"/>
<dbReference type="PANTHER" id="PTHR43727">
    <property type="entry name" value="DIAMINOPIMELATE DECARBOXYLASE"/>
    <property type="match status" value="1"/>
</dbReference>
<dbReference type="InterPro" id="IPR000183">
    <property type="entry name" value="Orn/DAP/Arg_de-COase"/>
</dbReference>
<dbReference type="GO" id="GO:0030170">
    <property type="term" value="F:pyridoxal phosphate binding"/>
    <property type="evidence" value="ECO:0007669"/>
    <property type="project" value="UniProtKB-UniRule"/>
</dbReference>
<dbReference type="InterPro" id="IPR029066">
    <property type="entry name" value="PLP-binding_barrel"/>
</dbReference>
<dbReference type="Gene3D" id="2.40.37.10">
    <property type="entry name" value="Lyase, Ornithine Decarboxylase, Chain A, domain 1"/>
    <property type="match status" value="1"/>
</dbReference>
<feature type="modified residue" description="N6-(pyridoxal phosphate)lysine" evidence="5 7">
    <location>
        <position position="71"/>
    </location>
</feature>
<dbReference type="AlphaFoldDB" id="A0A2Z5PDV6"/>
<dbReference type="InterPro" id="IPR002986">
    <property type="entry name" value="DAP_deCOOHase_LysA"/>
</dbReference>
<feature type="binding site" evidence="5">
    <location>
        <position position="361"/>
    </location>
    <ligand>
        <name>substrate</name>
    </ligand>
</feature>
<feature type="binding site" evidence="5">
    <location>
        <position position="252"/>
    </location>
    <ligand>
        <name>pyridoxal 5'-phosphate</name>
        <dbReference type="ChEBI" id="CHEBI:597326"/>
    </ligand>
</feature>
<keyword evidence="4 5" id="KW-0456">Lyase</keyword>
<comment type="subunit">
    <text evidence="5">Homodimer.</text>
</comment>
<name>A0A2Z5PDV6_METMI</name>
<feature type="binding site" evidence="5">
    <location>
        <position position="389"/>
    </location>
    <ligand>
        <name>pyridoxal 5'-phosphate</name>
        <dbReference type="ChEBI" id="CHEBI:597326"/>
    </ligand>
</feature>
<dbReference type="PROSITE" id="PS00879">
    <property type="entry name" value="ODR_DC_2_2"/>
    <property type="match status" value="1"/>
</dbReference>
<dbReference type="PRINTS" id="PR01181">
    <property type="entry name" value="DAPDCRBXLASE"/>
</dbReference>
<dbReference type="Pfam" id="PF02784">
    <property type="entry name" value="Orn_Arg_deC_N"/>
    <property type="match status" value="1"/>
</dbReference>
<evidence type="ECO:0000259" key="9">
    <source>
        <dbReference type="Pfam" id="PF02784"/>
    </source>
</evidence>
<evidence type="ECO:0000256" key="7">
    <source>
        <dbReference type="PIRSR" id="PIRSR600183-50"/>
    </source>
</evidence>
<dbReference type="InterPro" id="IPR022653">
    <property type="entry name" value="De-COase2_pyr-phos_BS"/>
</dbReference>
<evidence type="ECO:0000256" key="2">
    <source>
        <dbReference type="ARBA" id="ARBA00022793"/>
    </source>
</evidence>
<feature type="binding site" evidence="5">
    <location>
        <position position="389"/>
    </location>
    <ligand>
        <name>substrate</name>
    </ligand>
</feature>
<feature type="domain" description="Orn/DAP/Arg decarboxylase 2 N-terminal" evidence="9">
    <location>
        <begin position="51"/>
        <end position="299"/>
    </location>
</feature>
<comment type="function">
    <text evidence="5">Specifically catalyzes the decarboxylation of meso-diaminopimelate (meso-DAP) to L-lysine.</text>
</comment>
<comment type="catalytic activity">
    <reaction evidence="5 8">
        <text>meso-2,6-diaminopimelate + H(+) = L-lysine + CO2</text>
        <dbReference type="Rhea" id="RHEA:15101"/>
        <dbReference type="ChEBI" id="CHEBI:15378"/>
        <dbReference type="ChEBI" id="CHEBI:16526"/>
        <dbReference type="ChEBI" id="CHEBI:32551"/>
        <dbReference type="ChEBI" id="CHEBI:57791"/>
        <dbReference type="EC" id="4.1.1.20"/>
    </reaction>
</comment>
<dbReference type="EMBL" id="AP011526">
    <property type="protein sequence ID" value="BAP61492.1"/>
    <property type="molecule type" value="Genomic_DNA"/>
</dbReference>
<organism evidence="10 11">
    <name type="scientific">Methanococcus maripaludis KA1</name>
    <dbReference type="NCBI Taxonomy" id="637914"/>
    <lineage>
        <taxon>Archaea</taxon>
        <taxon>Methanobacteriati</taxon>
        <taxon>Methanobacteriota</taxon>
        <taxon>Methanomada group</taxon>
        <taxon>Methanococci</taxon>
        <taxon>Methanococcales</taxon>
        <taxon>Methanococcaceae</taxon>
        <taxon>Methanococcus</taxon>
    </lineage>
</organism>
<keyword evidence="2 5" id="KW-0210">Decarboxylase</keyword>
<dbReference type="GO" id="GO:0009089">
    <property type="term" value="P:lysine biosynthetic process via diaminopimelate"/>
    <property type="evidence" value="ECO:0007669"/>
    <property type="project" value="UniProtKB-UniRule"/>
</dbReference>
<dbReference type="HAMAP" id="MF_02120">
    <property type="entry name" value="LysA"/>
    <property type="match status" value="1"/>
</dbReference>
<comment type="similarity">
    <text evidence="5">Belongs to the Orn/Lys/Arg decarboxylase class-II family. LysA subfamily.</text>
</comment>
<dbReference type="InterPro" id="IPR009006">
    <property type="entry name" value="Ala_racemase/Decarboxylase_C"/>
</dbReference>
<accession>A0A2Z5PDV6</accession>
<evidence type="ECO:0000256" key="3">
    <source>
        <dbReference type="ARBA" id="ARBA00022898"/>
    </source>
</evidence>
<dbReference type="GeneID" id="41279779"/>
<evidence type="ECO:0000256" key="4">
    <source>
        <dbReference type="ARBA" id="ARBA00023239"/>
    </source>
</evidence>
<dbReference type="InterPro" id="IPR022644">
    <property type="entry name" value="De-COase2_N"/>
</dbReference>
<feature type="active site" description="Proton donor" evidence="7">
    <location>
        <position position="360"/>
    </location>
</feature>
<feature type="binding site" evidence="5">
    <location>
        <begin position="292"/>
        <end position="295"/>
    </location>
    <ligand>
        <name>pyridoxal 5'-phosphate</name>
        <dbReference type="ChEBI" id="CHEBI:597326"/>
    </ligand>
</feature>
<keyword evidence="5 8" id="KW-0457">Lysine biosynthesis</keyword>
<evidence type="ECO:0000313" key="11">
    <source>
        <dbReference type="Proteomes" id="UP000264208"/>
    </source>
</evidence>
<evidence type="ECO:0000256" key="8">
    <source>
        <dbReference type="RuleBase" id="RU003738"/>
    </source>
</evidence>
<dbReference type="FunFam" id="3.20.20.10:FF:000003">
    <property type="entry name" value="Diaminopimelate decarboxylase"/>
    <property type="match status" value="1"/>
</dbReference>
<comment type="pathway">
    <text evidence="5 8">Amino-acid biosynthesis; L-lysine biosynthesis via DAP pathway; L-lysine from DL-2,6-diaminopimelate: step 1/1.</text>
</comment>
<evidence type="ECO:0000256" key="5">
    <source>
        <dbReference type="HAMAP-Rule" id="MF_02120"/>
    </source>
</evidence>
<feature type="binding site" evidence="5">
    <location>
        <position position="295"/>
    </location>
    <ligand>
        <name>substrate</name>
    </ligand>
</feature>
<dbReference type="GO" id="GO:0008836">
    <property type="term" value="F:diaminopimelate decarboxylase activity"/>
    <property type="evidence" value="ECO:0007669"/>
    <property type="project" value="UniProtKB-UniRule"/>
</dbReference>
<feature type="binding site" evidence="5">
    <location>
        <position position="331"/>
    </location>
    <ligand>
        <name>substrate</name>
    </ligand>
</feature>
<dbReference type="PROSITE" id="PS00878">
    <property type="entry name" value="ODR_DC_2_1"/>
    <property type="match status" value="1"/>
</dbReference>
<dbReference type="PRINTS" id="PR01179">
    <property type="entry name" value="ODADCRBXLASE"/>
</dbReference>
<keyword evidence="3 5" id="KW-0663">Pyridoxal phosphate</keyword>
<dbReference type="SUPFAM" id="SSF51419">
    <property type="entry name" value="PLP-binding barrel"/>
    <property type="match status" value="1"/>
</dbReference>
<dbReference type="Gene3D" id="3.20.20.10">
    <property type="entry name" value="Alanine racemase"/>
    <property type="match status" value="1"/>
</dbReference>
<dbReference type="SUPFAM" id="SSF50621">
    <property type="entry name" value="Alanine racemase C-terminal domain-like"/>
    <property type="match status" value="1"/>
</dbReference>
<evidence type="ECO:0000313" key="10">
    <source>
        <dbReference type="EMBL" id="BAP61492.1"/>
    </source>
</evidence>
<dbReference type="NCBIfam" id="TIGR01048">
    <property type="entry name" value="lysA"/>
    <property type="match status" value="1"/>
</dbReference>